<dbReference type="Pfam" id="PF00171">
    <property type="entry name" value="Aldedh"/>
    <property type="match status" value="1"/>
</dbReference>
<accession>A0A921MTQ7</accession>
<gene>
    <name evidence="3" type="ORF">K8V81_00940</name>
</gene>
<protein>
    <submittedName>
        <fullName evidence="3">Aldehyde dehydrogenase family protein</fullName>
    </submittedName>
</protein>
<name>A0A921MTQ7_9MICO</name>
<reference evidence="3" key="2">
    <citation type="submission" date="2021-09" db="EMBL/GenBank/DDBJ databases">
        <authorList>
            <person name="Gilroy R."/>
        </authorList>
    </citation>
    <scope>NUCLEOTIDE SEQUENCE</scope>
    <source>
        <strain evidence="3">ChiGjej5B5-22894</strain>
    </source>
</reference>
<feature type="non-terminal residue" evidence="3">
    <location>
        <position position="1"/>
    </location>
</feature>
<reference evidence="3" key="1">
    <citation type="journal article" date="2021" name="PeerJ">
        <title>Extensive microbial diversity within the chicken gut microbiome revealed by metagenomics and culture.</title>
        <authorList>
            <person name="Gilroy R."/>
            <person name="Ravi A."/>
            <person name="Getino M."/>
            <person name="Pursley I."/>
            <person name="Horton D.L."/>
            <person name="Alikhan N.F."/>
            <person name="Baker D."/>
            <person name="Gharbi K."/>
            <person name="Hall N."/>
            <person name="Watson M."/>
            <person name="Adriaenssens E.M."/>
            <person name="Foster-Nyarko E."/>
            <person name="Jarju S."/>
            <person name="Secka A."/>
            <person name="Antonio M."/>
            <person name="Oren A."/>
            <person name="Chaudhuri R.R."/>
            <person name="La Ragione R."/>
            <person name="Hildebrand F."/>
            <person name="Pallen M.J."/>
        </authorList>
    </citation>
    <scope>NUCLEOTIDE SEQUENCE</scope>
    <source>
        <strain evidence="3">ChiGjej5B5-22894</strain>
    </source>
</reference>
<dbReference type="InterPro" id="IPR016161">
    <property type="entry name" value="Ald_DH/histidinol_DH"/>
</dbReference>
<dbReference type="InterPro" id="IPR016163">
    <property type="entry name" value="Ald_DH_C"/>
</dbReference>
<evidence type="ECO:0000313" key="3">
    <source>
        <dbReference type="EMBL" id="HJG90267.1"/>
    </source>
</evidence>
<dbReference type="AlphaFoldDB" id="A0A921MTQ7"/>
<dbReference type="GO" id="GO:0016620">
    <property type="term" value="F:oxidoreductase activity, acting on the aldehyde or oxo group of donors, NAD or NADP as acceptor"/>
    <property type="evidence" value="ECO:0007669"/>
    <property type="project" value="InterPro"/>
</dbReference>
<dbReference type="Gene3D" id="3.40.309.10">
    <property type="entry name" value="Aldehyde Dehydrogenase, Chain A, domain 2"/>
    <property type="match status" value="1"/>
</dbReference>
<dbReference type="Proteomes" id="UP000742460">
    <property type="component" value="Unassembled WGS sequence"/>
</dbReference>
<dbReference type="EMBL" id="DYUE01000028">
    <property type="protein sequence ID" value="HJG90267.1"/>
    <property type="molecule type" value="Genomic_DNA"/>
</dbReference>
<dbReference type="SUPFAM" id="SSF53720">
    <property type="entry name" value="ALDH-like"/>
    <property type="match status" value="1"/>
</dbReference>
<feature type="region of interest" description="Disordered" evidence="1">
    <location>
        <begin position="1"/>
        <end position="24"/>
    </location>
</feature>
<comment type="caution">
    <text evidence="3">The sequence shown here is derived from an EMBL/GenBank/DDBJ whole genome shotgun (WGS) entry which is preliminary data.</text>
</comment>
<dbReference type="InterPro" id="IPR015590">
    <property type="entry name" value="Aldehyde_DH_dom"/>
</dbReference>
<evidence type="ECO:0000256" key="1">
    <source>
        <dbReference type="SAM" id="MobiDB-lite"/>
    </source>
</evidence>
<evidence type="ECO:0000259" key="2">
    <source>
        <dbReference type="Pfam" id="PF00171"/>
    </source>
</evidence>
<organism evidence="3 4">
    <name type="scientific">Brachybacterium massiliense</name>
    <dbReference type="NCBI Taxonomy" id="1755098"/>
    <lineage>
        <taxon>Bacteria</taxon>
        <taxon>Bacillati</taxon>
        <taxon>Actinomycetota</taxon>
        <taxon>Actinomycetes</taxon>
        <taxon>Micrococcales</taxon>
        <taxon>Dermabacteraceae</taxon>
        <taxon>Brachybacterium</taxon>
    </lineage>
</organism>
<sequence length="39" mass="4060">VASDPSAPFGGVKESGLGREGSHEGVAEFLETTYVRLPL</sequence>
<feature type="domain" description="Aldehyde dehydrogenase" evidence="2">
    <location>
        <begin position="4"/>
        <end position="35"/>
    </location>
</feature>
<proteinExistence type="predicted"/>
<evidence type="ECO:0000313" key="4">
    <source>
        <dbReference type="Proteomes" id="UP000742460"/>
    </source>
</evidence>